<feature type="transmembrane region" description="Helical" evidence="8">
    <location>
        <begin position="135"/>
        <end position="153"/>
    </location>
</feature>
<comment type="subcellular location">
    <subcellularLocation>
        <location evidence="1">Cell membrane</location>
        <topology evidence="1">Multi-pass membrane protein</topology>
    </subcellularLocation>
</comment>
<feature type="transmembrane region" description="Helical" evidence="8">
    <location>
        <begin position="28"/>
        <end position="51"/>
    </location>
</feature>
<dbReference type="NCBIfam" id="TIGR04178">
    <property type="entry name" value="exo_archaeo"/>
    <property type="match status" value="1"/>
</dbReference>
<evidence type="ECO:0000256" key="3">
    <source>
        <dbReference type="ARBA" id="ARBA00022670"/>
    </source>
</evidence>
<evidence type="ECO:0000256" key="6">
    <source>
        <dbReference type="ARBA" id="ARBA00022989"/>
    </source>
</evidence>
<dbReference type="EMBL" id="OUUY01000001">
    <property type="protein sequence ID" value="SPP99538.1"/>
    <property type="molecule type" value="Genomic_DNA"/>
</dbReference>
<evidence type="ECO:0000256" key="4">
    <source>
        <dbReference type="ARBA" id="ARBA00022692"/>
    </source>
</evidence>
<keyword evidence="2" id="KW-1003">Cell membrane</keyword>
<evidence type="ECO:0000256" key="8">
    <source>
        <dbReference type="SAM" id="Phobius"/>
    </source>
</evidence>
<proteinExistence type="predicted"/>
<reference evidence="10" key="1">
    <citation type="submission" date="2018-03" db="EMBL/GenBank/DDBJ databases">
        <authorList>
            <person name="Zecchin S."/>
        </authorList>
    </citation>
    <scope>NUCLEOTIDE SEQUENCE [LARGE SCALE GENOMIC DNA]</scope>
</reference>
<accession>A0A2U3QDN4</accession>
<keyword evidence="4 8" id="KW-0812">Transmembrane</keyword>
<dbReference type="NCBIfam" id="TIGR02602">
    <property type="entry name" value="8TM_EpsH"/>
    <property type="match status" value="1"/>
</dbReference>
<dbReference type="InterPro" id="IPR026392">
    <property type="entry name" value="Exo/Archaeosortase_dom"/>
</dbReference>
<feature type="transmembrane region" description="Helical" evidence="8">
    <location>
        <begin position="229"/>
        <end position="255"/>
    </location>
</feature>
<dbReference type="GO" id="GO:0006508">
    <property type="term" value="P:proteolysis"/>
    <property type="evidence" value="ECO:0007669"/>
    <property type="project" value="UniProtKB-KW"/>
</dbReference>
<keyword evidence="7 8" id="KW-0472">Membrane</keyword>
<name>A0A2U3QDN4_9BACT</name>
<gene>
    <name evidence="9" type="ORF">NBG4_10072</name>
</gene>
<feature type="transmembrane region" description="Helical" evidence="8">
    <location>
        <begin position="112"/>
        <end position="128"/>
    </location>
</feature>
<dbReference type="Pfam" id="PF09721">
    <property type="entry name" value="Exosortase_EpsH"/>
    <property type="match status" value="1"/>
</dbReference>
<evidence type="ECO:0000256" key="7">
    <source>
        <dbReference type="ARBA" id="ARBA00023136"/>
    </source>
</evidence>
<dbReference type="InterPro" id="IPR019127">
    <property type="entry name" value="Exosortase"/>
</dbReference>
<keyword evidence="10" id="KW-1185">Reference proteome</keyword>
<organism evidence="9 10">
    <name type="scientific">Candidatus Sulfobium mesophilum</name>
    <dbReference type="NCBI Taxonomy" id="2016548"/>
    <lineage>
        <taxon>Bacteria</taxon>
        <taxon>Pseudomonadati</taxon>
        <taxon>Nitrospirota</taxon>
        <taxon>Nitrospiria</taxon>
        <taxon>Nitrospirales</taxon>
        <taxon>Nitrospiraceae</taxon>
        <taxon>Candidatus Sulfobium</taxon>
    </lineage>
</organism>
<feature type="transmembrane region" description="Helical" evidence="8">
    <location>
        <begin position="267"/>
        <end position="287"/>
    </location>
</feature>
<keyword evidence="5" id="KW-0378">Hydrolase</keyword>
<evidence type="ECO:0000313" key="9">
    <source>
        <dbReference type="EMBL" id="SPP99538.1"/>
    </source>
</evidence>
<dbReference type="GO" id="GO:0005886">
    <property type="term" value="C:plasma membrane"/>
    <property type="evidence" value="ECO:0007669"/>
    <property type="project" value="UniProtKB-SubCell"/>
</dbReference>
<feature type="transmembrane region" description="Helical" evidence="8">
    <location>
        <begin position="191"/>
        <end position="217"/>
    </location>
</feature>
<evidence type="ECO:0000313" key="10">
    <source>
        <dbReference type="Proteomes" id="UP000245125"/>
    </source>
</evidence>
<sequence>MDIKRSTDQPEQLSGFLPLRGFMPYVKFAFLSMLFMILYAPGMISMVYSWIRSEEYSHGFLIPVISGYLIWTKRAAIRAQQIETDGRGFFLFLSGIVMLIIGFVGFEPYIRNVSMLITLAGIIWLFFGRRLLMAVAFPLGYLLFMIPLPYIFMKSFAVGLRLFDAKVTHTILSYAGIPIAREGTTLELPNISLVVADFCTGVLSIVAISAIAVLYAYLTQKRMMGRIILVLLAIPIAITGNVFRLITTVVLAYFFGERVLGSAIHQFHGTINFLFTIALLILAGRVLSGIDNKMNKAVS</sequence>
<keyword evidence="3" id="KW-0645">Protease</keyword>
<dbReference type="Proteomes" id="UP000245125">
    <property type="component" value="Unassembled WGS sequence"/>
</dbReference>
<feature type="transmembrane region" description="Helical" evidence="8">
    <location>
        <begin position="88"/>
        <end position="106"/>
    </location>
</feature>
<evidence type="ECO:0000256" key="2">
    <source>
        <dbReference type="ARBA" id="ARBA00022475"/>
    </source>
</evidence>
<evidence type="ECO:0000256" key="1">
    <source>
        <dbReference type="ARBA" id="ARBA00004651"/>
    </source>
</evidence>
<protein>
    <submittedName>
        <fullName evidence="9">Putative Membrane protein</fullName>
    </submittedName>
</protein>
<keyword evidence="6 8" id="KW-1133">Transmembrane helix</keyword>
<dbReference type="GO" id="GO:0008233">
    <property type="term" value="F:peptidase activity"/>
    <property type="evidence" value="ECO:0007669"/>
    <property type="project" value="UniProtKB-KW"/>
</dbReference>
<feature type="transmembrane region" description="Helical" evidence="8">
    <location>
        <begin position="57"/>
        <end position="76"/>
    </location>
</feature>
<dbReference type="InterPro" id="IPR013426">
    <property type="entry name" value="EpsH-like"/>
</dbReference>
<dbReference type="AlphaFoldDB" id="A0A2U3QDN4"/>
<evidence type="ECO:0000256" key="5">
    <source>
        <dbReference type="ARBA" id="ARBA00022801"/>
    </source>
</evidence>